<reference evidence="1" key="1">
    <citation type="journal article" date="2011" name="PLoS Biol.">
        <title>Gene gain and loss during evolution of obligate parasitism in the white rust pathogen of Arabidopsis thaliana.</title>
        <authorList>
            <person name="Kemen E."/>
            <person name="Gardiner A."/>
            <person name="Schultz-Larsen T."/>
            <person name="Kemen A.C."/>
            <person name="Balmuth A.L."/>
            <person name="Robert-Seilaniantz A."/>
            <person name="Bailey K."/>
            <person name="Holub E."/>
            <person name="Studholme D.J."/>
            <person name="Maclean D."/>
            <person name="Jones J.D."/>
        </authorList>
    </citation>
    <scope>NUCLEOTIDE SEQUENCE</scope>
</reference>
<dbReference type="AlphaFoldDB" id="F0WL65"/>
<organism evidence="1">
    <name type="scientific">Albugo laibachii Nc14</name>
    <dbReference type="NCBI Taxonomy" id="890382"/>
    <lineage>
        <taxon>Eukaryota</taxon>
        <taxon>Sar</taxon>
        <taxon>Stramenopiles</taxon>
        <taxon>Oomycota</taxon>
        <taxon>Peronosporomycetes</taxon>
        <taxon>Albuginales</taxon>
        <taxon>Albuginaceae</taxon>
        <taxon>Albugo</taxon>
    </lineage>
</organism>
<protein>
    <submittedName>
        <fullName evidence="1">AlNc14C141G7253 protein</fullName>
    </submittedName>
</protein>
<sequence>MKYPSMFTCIKLQLQSISNKNTFSFPRAEGVQTAPRDRSQVAVSPATGIAEEAARELGHVTSDVNLKILEALTAMQERMDRLELSHFKRGEDERMKGAAETGVFQSVFQRIFGSSRMEMNALLHALTGSSSGTKSTTLPELHVLAAS</sequence>
<dbReference type="HOGENOM" id="CLU_1771490_0_0_1"/>
<evidence type="ECO:0000313" key="1">
    <source>
        <dbReference type="EMBL" id="CCA22026.1"/>
    </source>
</evidence>
<name>F0WL65_9STRA</name>
<proteinExistence type="predicted"/>
<gene>
    <name evidence="1" type="primary">AlNc14C141G7253</name>
    <name evidence="1" type="ORF">ALNC14_081690</name>
</gene>
<reference evidence="1" key="2">
    <citation type="submission" date="2011-02" db="EMBL/GenBank/DDBJ databases">
        <authorList>
            <person name="MacLean D."/>
        </authorList>
    </citation>
    <scope>NUCLEOTIDE SEQUENCE</scope>
</reference>
<accession>F0WL65</accession>
<dbReference type="EMBL" id="FR824186">
    <property type="protein sequence ID" value="CCA22026.1"/>
    <property type="molecule type" value="Genomic_DNA"/>
</dbReference>